<comment type="caution">
    <text evidence="8">The sequence shown here is derived from an EMBL/GenBank/DDBJ whole genome shotgun (WGS) entry which is preliminary data.</text>
</comment>
<organism evidence="8 9">
    <name type="scientific">Dinghuibacter silviterrae</name>
    <dbReference type="NCBI Taxonomy" id="1539049"/>
    <lineage>
        <taxon>Bacteria</taxon>
        <taxon>Pseudomonadati</taxon>
        <taxon>Bacteroidota</taxon>
        <taxon>Chitinophagia</taxon>
        <taxon>Chitinophagales</taxon>
        <taxon>Chitinophagaceae</taxon>
        <taxon>Dinghuibacter</taxon>
    </lineage>
</organism>
<proteinExistence type="inferred from homology"/>
<comment type="similarity">
    <text evidence="2">Belongs to the SusD family.</text>
</comment>
<dbReference type="PROSITE" id="PS51257">
    <property type="entry name" value="PROKAR_LIPOPROTEIN"/>
    <property type="match status" value="1"/>
</dbReference>
<dbReference type="Pfam" id="PF14322">
    <property type="entry name" value="SusD-like_3"/>
    <property type="match status" value="1"/>
</dbReference>
<keyword evidence="4" id="KW-0472">Membrane</keyword>
<feature type="domain" description="SusD-like N-terminal" evidence="7">
    <location>
        <begin position="78"/>
        <end position="230"/>
    </location>
</feature>
<keyword evidence="9" id="KW-1185">Reference proteome</keyword>
<evidence type="ECO:0000313" key="9">
    <source>
        <dbReference type="Proteomes" id="UP000294498"/>
    </source>
</evidence>
<dbReference type="Proteomes" id="UP000294498">
    <property type="component" value="Unassembled WGS sequence"/>
</dbReference>
<dbReference type="EMBL" id="SODV01000001">
    <property type="protein sequence ID" value="TDX01574.1"/>
    <property type="molecule type" value="Genomic_DNA"/>
</dbReference>
<comment type="subcellular location">
    <subcellularLocation>
        <location evidence="1">Cell outer membrane</location>
    </subcellularLocation>
</comment>
<evidence type="ECO:0000256" key="2">
    <source>
        <dbReference type="ARBA" id="ARBA00006275"/>
    </source>
</evidence>
<dbReference type="InterPro" id="IPR012944">
    <property type="entry name" value="SusD_RagB_dom"/>
</dbReference>
<feature type="domain" description="RagB/SusD" evidence="6">
    <location>
        <begin position="347"/>
        <end position="462"/>
    </location>
</feature>
<name>A0A4R8DTG3_9BACT</name>
<gene>
    <name evidence="8" type="ORF">EDB95_2614</name>
</gene>
<dbReference type="Gene3D" id="1.25.40.390">
    <property type="match status" value="1"/>
</dbReference>
<evidence type="ECO:0000259" key="6">
    <source>
        <dbReference type="Pfam" id="PF07980"/>
    </source>
</evidence>
<evidence type="ECO:0000256" key="3">
    <source>
        <dbReference type="ARBA" id="ARBA00022729"/>
    </source>
</evidence>
<keyword evidence="3" id="KW-0732">Signal</keyword>
<dbReference type="GO" id="GO:0009279">
    <property type="term" value="C:cell outer membrane"/>
    <property type="evidence" value="ECO:0007669"/>
    <property type="project" value="UniProtKB-SubCell"/>
</dbReference>
<dbReference type="InterPro" id="IPR011990">
    <property type="entry name" value="TPR-like_helical_dom_sf"/>
</dbReference>
<evidence type="ECO:0000256" key="5">
    <source>
        <dbReference type="ARBA" id="ARBA00023237"/>
    </source>
</evidence>
<reference evidence="8 9" key="1">
    <citation type="submission" date="2019-03" db="EMBL/GenBank/DDBJ databases">
        <title>Genomic Encyclopedia of Type Strains, Phase IV (KMG-IV): sequencing the most valuable type-strain genomes for metagenomic binning, comparative biology and taxonomic classification.</title>
        <authorList>
            <person name="Goeker M."/>
        </authorList>
    </citation>
    <scope>NUCLEOTIDE SEQUENCE [LARGE SCALE GENOMIC DNA]</scope>
    <source>
        <strain evidence="8 9">DSM 100059</strain>
    </source>
</reference>
<evidence type="ECO:0000259" key="7">
    <source>
        <dbReference type="Pfam" id="PF14322"/>
    </source>
</evidence>
<dbReference type="OrthoDB" id="697229at2"/>
<dbReference type="Pfam" id="PF07980">
    <property type="entry name" value="SusD_RagB"/>
    <property type="match status" value="1"/>
</dbReference>
<dbReference type="AlphaFoldDB" id="A0A4R8DTG3"/>
<dbReference type="SUPFAM" id="SSF48452">
    <property type="entry name" value="TPR-like"/>
    <property type="match status" value="1"/>
</dbReference>
<keyword evidence="5" id="KW-0998">Cell outer membrane</keyword>
<dbReference type="InterPro" id="IPR033985">
    <property type="entry name" value="SusD-like_N"/>
</dbReference>
<evidence type="ECO:0000256" key="4">
    <source>
        <dbReference type="ARBA" id="ARBA00023136"/>
    </source>
</evidence>
<protein>
    <submittedName>
        <fullName evidence="8">SusD-like starch-binding protein associating with outer membrane</fullName>
    </submittedName>
</protein>
<evidence type="ECO:0000313" key="8">
    <source>
        <dbReference type="EMBL" id="TDX01574.1"/>
    </source>
</evidence>
<evidence type="ECO:0000256" key="1">
    <source>
        <dbReference type="ARBA" id="ARBA00004442"/>
    </source>
</evidence>
<sequence>MSMRRYILVLLCASLAGCEKYVNIKTQGTLVPGSYENYREMLDNTSEWEPAPFLGDYASDDVQFVDSSAQVVSLSSDDFYAHITNCYRWLPTIYLLGTYYAEDDNWNALYNTIAYANIVITEAPSATGATPAQIRELIAEALVHRADAYLGLVNTYAKPYTAATASTDLGVPLVLTETTTQSLTRATMQDTYTQVLKDLRTALPSLPATQAFNTLPSIPAVFGELARCFLYMNEYDSAAKYADSALSYRNTLDDLTQYQSISAANYPLRKADPEVLLSKVAGDGVSGYPPTAMRLSDTLLHVLDTTDQRYVLFTTDGSNIGFGYTGRYFYKDAAMGEARNDGPSVPEMMLIKAEALARAGDASGAMNWVNALRQKRFVNYVPLTATNAADGLQKVLQEREREFFCRMLRWWDMRRLKSDPTFQETLTRVFEGVTYTLAPTSNRYVFRISDYDEKLNPEIQQNP</sequence>
<accession>A0A4R8DTG3</accession>